<name>A0AB34JGQ5_PRYPA</name>
<feature type="compositionally biased region" description="Polar residues" evidence="1">
    <location>
        <begin position="244"/>
        <end position="257"/>
    </location>
</feature>
<sequence length="445" mass="48724">MDAISLAFPHATRANAECNAPLSRVGVTLERGARGTYAFDAANCAEIEQRKAELAAAERKAQQDEFQRKLQQRLRKARLEQQGSQRNAAAVQGEQLRRLRLLAHSEPTTVVCHKVADESSQGSATIDSESMPPSIPGERPALTKLEEVSQSIEEKAAVARQLLLLSSANCECLPCESGEAQARAGLTANEDEVGGPAVEDETSARTTLVRSLRALDGMKALPVRSPPRLPVGSSRDDCSEASRPVTSAASTHASYGGSTLPRPTAAADPVSVIECPLHPAGLHAAVVASVRTQAAETDREAARQARERREHARKEAEERERRKEAQMRAQEAAMLREMERLQEEHARLKAELQAAEAAEAADARRERERQQKGLQTERYIAARRVQLKKEAAGRKSCLPPLCNCGLDPLDDHAEKCARNCVFFHNPEAYRRAISGLFVRPIHLDR</sequence>
<feature type="compositionally biased region" description="Polar residues" evidence="1">
    <location>
        <begin position="118"/>
        <end position="128"/>
    </location>
</feature>
<dbReference type="InterPro" id="IPR037693">
    <property type="entry name" value="CCDC15"/>
</dbReference>
<dbReference type="PANTHER" id="PTHR14817">
    <property type="entry name" value="COILED-COIL DOMAIN-CONTAINING PROTEIN 15"/>
    <property type="match status" value="1"/>
</dbReference>
<comment type="caution">
    <text evidence="2">The sequence shown here is derived from an EMBL/GenBank/DDBJ whole genome shotgun (WGS) entry which is preliminary data.</text>
</comment>
<feature type="region of interest" description="Disordered" evidence="1">
    <location>
        <begin position="116"/>
        <end position="135"/>
    </location>
</feature>
<gene>
    <name evidence="2" type="ORF">AB1Y20_023390</name>
</gene>
<evidence type="ECO:0000313" key="3">
    <source>
        <dbReference type="Proteomes" id="UP001515480"/>
    </source>
</evidence>
<dbReference type="PANTHER" id="PTHR14817:SF2">
    <property type="entry name" value="COILED-COIL DOMAIN-CONTAINING PROTEIN 15"/>
    <property type="match status" value="1"/>
</dbReference>
<dbReference type="EMBL" id="JBGBPQ010000009">
    <property type="protein sequence ID" value="KAL1519901.1"/>
    <property type="molecule type" value="Genomic_DNA"/>
</dbReference>
<dbReference type="GO" id="GO:0005813">
    <property type="term" value="C:centrosome"/>
    <property type="evidence" value="ECO:0007669"/>
    <property type="project" value="TreeGrafter"/>
</dbReference>
<evidence type="ECO:0000256" key="1">
    <source>
        <dbReference type="SAM" id="MobiDB-lite"/>
    </source>
</evidence>
<dbReference type="Proteomes" id="UP001515480">
    <property type="component" value="Unassembled WGS sequence"/>
</dbReference>
<reference evidence="2 3" key="1">
    <citation type="journal article" date="2024" name="Science">
        <title>Giant polyketide synthase enzymes in the biosynthesis of giant marine polyether toxins.</title>
        <authorList>
            <person name="Fallon T.R."/>
            <person name="Shende V.V."/>
            <person name="Wierzbicki I.H."/>
            <person name="Pendleton A.L."/>
            <person name="Watervoot N.F."/>
            <person name="Auber R.P."/>
            <person name="Gonzalez D.J."/>
            <person name="Wisecaver J.H."/>
            <person name="Moore B.S."/>
        </authorList>
    </citation>
    <scope>NUCLEOTIDE SEQUENCE [LARGE SCALE GENOMIC DNA]</scope>
    <source>
        <strain evidence="2 3">12B1</strain>
    </source>
</reference>
<evidence type="ECO:0000313" key="2">
    <source>
        <dbReference type="EMBL" id="KAL1519901.1"/>
    </source>
</evidence>
<keyword evidence="3" id="KW-1185">Reference proteome</keyword>
<accession>A0AB34JGQ5</accession>
<feature type="region of interest" description="Disordered" evidence="1">
    <location>
        <begin position="219"/>
        <end position="264"/>
    </location>
</feature>
<organism evidence="2 3">
    <name type="scientific">Prymnesium parvum</name>
    <name type="common">Toxic golden alga</name>
    <dbReference type="NCBI Taxonomy" id="97485"/>
    <lineage>
        <taxon>Eukaryota</taxon>
        <taxon>Haptista</taxon>
        <taxon>Haptophyta</taxon>
        <taxon>Prymnesiophyceae</taxon>
        <taxon>Prymnesiales</taxon>
        <taxon>Prymnesiaceae</taxon>
        <taxon>Prymnesium</taxon>
    </lineage>
</organism>
<evidence type="ECO:0008006" key="4">
    <source>
        <dbReference type="Google" id="ProtNLM"/>
    </source>
</evidence>
<proteinExistence type="predicted"/>
<feature type="region of interest" description="Disordered" evidence="1">
    <location>
        <begin position="295"/>
        <end position="323"/>
    </location>
</feature>
<protein>
    <recommendedName>
        <fullName evidence="4">CXXC-type zinc finger protein 1</fullName>
    </recommendedName>
</protein>
<feature type="compositionally biased region" description="Basic and acidic residues" evidence="1">
    <location>
        <begin position="296"/>
        <end position="323"/>
    </location>
</feature>
<dbReference type="AlphaFoldDB" id="A0AB34JGQ5"/>